<comment type="caution">
    <text evidence="1">The sequence shown here is derived from an EMBL/GenBank/DDBJ whole genome shotgun (WGS) entry which is preliminary data.</text>
</comment>
<dbReference type="InterPro" id="IPR008727">
    <property type="entry name" value="PAAR_motif"/>
</dbReference>
<dbReference type="CDD" id="cd14671">
    <property type="entry name" value="PAAR_like"/>
    <property type="match status" value="1"/>
</dbReference>
<evidence type="ECO:0000313" key="1">
    <source>
        <dbReference type="EMBL" id="MFB9990556.1"/>
    </source>
</evidence>
<keyword evidence="2" id="KW-1185">Reference proteome</keyword>
<protein>
    <submittedName>
        <fullName evidence="1">PAAR domain-containing protein</fullName>
    </submittedName>
</protein>
<organism evidence="1 2">
    <name type="scientific">Deinococcus oregonensis</name>
    <dbReference type="NCBI Taxonomy" id="1805970"/>
    <lineage>
        <taxon>Bacteria</taxon>
        <taxon>Thermotogati</taxon>
        <taxon>Deinococcota</taxon>
        <taxon>Deinococci</taxon>
        <taxon>Deinococcales</taxon>
        <taxon>Deinococcaceae</taxon>
        <taxon>Deinococcus</taxon>
    </lineage>
</organism>
<proteinExistence type="predicted"/>
<sequence length="85" mass="8505">MPSVHRVADPSIHGGAVTTGAVTVLVGGLPIARLGDPCPEPFHGPQVLISGSPSVRAEGKPVARQGDKLGCAALLTPTQFTVNAG</sequence>
<dbReference type="Pfam" id="PF05488">
    <property type="entry name" value="PAAR_motif"/>
    <property type="match status" value="1"/>
</dbReference>
<name>A0ABV6ASR9_9DEIO</name>
<reference evidence="1 2" key="1">
    <citation type="submission" date="2024-09" db="EMBL/GenBank/DDBJ databases">
        <authorList>
            <person name="Sun Q."/>
            <person name="Mori K."/>
        </authorList>
    </citation>
    <scope>NUCLEOTIDE SEQUENCE [LARGE SCALE GENOMIC DNA]</scope>
    <source>
        <strain evidence="1 2">JCM 13503</strain>
    </source>
</reference>
<dbReference type="Proteomes" id="UP001589733">
    <property type="component" value="Unassembled WGS sequence"/>
</dbReference>
<gene>
    <name evidence="1" type="ORF">ACFFLM_00955</name>
</gene>
<dbReference type="Gene3D" id="2.60.200.60">
    <property type="match status" value="1"/>
</dbReference>
<accession>A0ABV6ASR9</accession>
<evidence type="ECO:0000313" key="2">
    <source>
        <dbReference type="Proteomes" id="UP001589733"/>
    </source>
</evidence>
<dbReference type="EMBL" id="JBHLYR010000006">
    <property type="protein sequence ID" value="MFB9990556.1"/>
    <property type="molecule type" value="Genomic_DNA"/>
</dbReference>
<dbReference type="RefSeq" id="WP_380004594.1">
    <property type="nucleotide sequence ID" value="NZ_JBHLYR010000006.1"/>
</dbReference>